<accession>A0A3A4AUD5</accession>
<dbReference type="GO" id="GO:0006298">
    <property type="term" value="P:mismatch repair"/>
    <property type="evidence" value="ECO:0007669"/>
    <property type="project" value="InterPro"/>
</dbReference>
<keyword evidence="9" id="KW-1185">Reference proteome</keyword>
<evidence type="ECO:0000256" key="1">
    <source>
        <dbReference type="ARBA" id="ARBA00022722"/>
    </source>
</evidence>
<feature type="compositionally biased region" description="Low complexity" evidence="7">
    <location>
        <begin position="253"/>
        <end position="282"/>
    </location>
</feature>
<dbReference type="Gene3D" id="3.40.960.10">
    <property type="entry name" value="VSR Endonuclease"/>
    <property type="match status" value="1"/>
</dbReference>
<dbReference type="Proteomes" id="UP000265768">
    <property type="component" value="Unassembled WGS sequence"/>
</dbReference>
<dbReference type="EMBL" id="QZEY01000005">
    <property type="protein sequence ID" value="RJL31905.1"/>
    <property type="molecule type" value="Genomic_DNA"/>
</dbReference>
<evidence type="ECO:0000256" key="7">
    <source>
        <dbReference type="SAM" id="MobiDB-lite"/>
    </source>
</evidence>
<dbReference type="OrthoDB" id="9801520at2"/>
<dbReference type="InterPro" id="IPR011335">
    <property type="entry name" value="Restrct_endonuc-II-like"/>
</dbReference>
<dbReference type="GO" id="GO:0016787">
    <property type="term" value="F:hydrolase activity"/>
    <property type="evidence" value="ECO:0007669"/>
    <property type="project" value="UniProtKB-KW"/>
</dbReference>
<proteinExistence type="inferred from homology"/>
<keyword evidence="2 8" id="KW-0255">Endonuclease</keyword>
<evidence type="ECO:0000313" key="9">
    <source>
        <dbReference type="Proteomes" id="UP000265768"/>
    </source>
</evidence>
<evidence type="ECO:0000256" key="4">
    <source>
        <dbReference type="ARBA" id="ARBA00022801"/>
    </source>
</evidence>
<dbReference type="RefSeq" id="WP_119927222.1">
    <property type="nucleotide sequence ID" value="NZ_QZEY01000005.1"/>
</dbReference>
<feature type="compositionally biased region" description="Basic and acidic residues" evidence="7">
    <location>
        <begin position="1"/>
        <end position="13"/>
    </location>
</feature>
<gene>
    <name evidence="8" type="ORF">D5H75_15735</name>
</gene>
<dbReference type="NCBIfam" id="TIGR00632">
    <property type="entry name" value="vsr"/>
    <property type="match status" value="1"/>
</dbReference>
<evidence type="ECO:0000256" key="5">
    <source>
        <dbReference type="ARBA" id="ARBA00023204"/>
    </source>
</evidence>
<comment type="similarity">
    <text evidence="6">Belongs to the Vsr family.</text>
</comment>
<evidence type="ECO:0000256" key="6">
    <source>
        <dbReference type="ARBA" id="ARBA00029466"/>
    </source>
</evidence>
<keyword evidence="5" id="KW-0234">DNA repair</keyword>
<feature type="compositionally biased region" description="Basic and acidic residues" evidence="7">
    <location>
        <begin position="23"/>
        <end position="38"/>
    </location>
</feature>
<dbReference type="Pfam" id="PF03852">
    <property type="entry name" value="Vsr"/>
    <property type="match status" value="1"/>
</dbReference>
<comment type="caution">
    <text evidence="8">The sequence shown here is derived from an EMBL/GenBank/DDBJ whole genome shotgun (WGS) entry which is preliminary data.</text>
</comment>
<dbReference type="InterPro" id="IPR004603">
    <property type="entry name" value="DNA_mismatch_endonuc_vsr"/>
</dbReference>
<evidence type="ECO:0000256" key="2">
    <source>
        <dbReference type="ARBA" id="ARBA00022759"/>
    </source>
</evidence>
<reference evidence="8 9" key="1">
    <citation type="submission" date="2018-09" db="EMBL/GenBank/DDBJ databases">
        <title>YIM 75507 draft genome.</title>
        <authorList>
            <person name="Tang S."/>
            <person name="Feng Y."/>
        </authorList>
    </citation>
    <scope>NUCLEOTIDE SEQUENCE [LARGE SCALE GENOMIC DNA]</scope>
    <source>
        <strain evidence="8 9">YIM 75507</strain>
    </source>
</reference>
<name>A0A3A4AUD5_9ACTN</name>
<dbReference type="CDD" id="cd00221">
    <property type="entry name" value="Vsr"/>
    <property type="match status" value="1"/>
</dbReference>
<feature type="region of interest" description="Disordered" evidence="7">
    <location>
        <begin position="253"/>
        <end position="293"/>
    </location>
</feature>
<keyword evidence="1" id="KW-0540">Nuclease</keyword>
<sequence length="293" mass="32573">MTSGEGRWKDKPPPPRAWKGRARTREGRSAEQDRAAGGHEARYVDLGDGRRACASIELKVYTKTRRIRAYLRWSDKGKSPALYVGEVDHETRAENLAAAWRAAHAQGLLAPPSASPVEFSWASSPAVRQAMKANRSRDTRPERRLRSAVHALGLRYRVARRPLAEVRRTADLVFTKAKVAVFVDGCYWHGCPEPAHYRPSQKNFDFWHEKISANQRRDQDTNMLLAKAGWTVIRIWEHEEVSAAAARIAAVVRGASSTRSSSTNRSSTRSRENSSPGAAGPAEPRPGSRPNGC</sequence>
<protein>
    <submittedName>
        <fullName evidence="8">Very short patch repair endonuclease</fullName>
    </submittedName>
</protein>
<dbReference type="AlphaFoldDB" id="A0A3A4AUD5"/>
<dbReference type="SUPFAM" id="SSF52980">
    <property type="entry name" value="Restriction endonuclease-like"/>
    <property type="match status" value="1"/>
</dbReference>
<dbReference type="GO" id="GO:0004519">
    <property type="term" value="F:endonuclease activity"/>
    <property type="evidence" value="ECO:0007669"/>
    <property type="project" value="UniProtKB-KW"/>
</dbReference>
<evidence type="ECO:0000313" key="8">
    <source>
        <dbReference type="EMBL" id="RJL31905.1"/>
    </source>
</evidence>
<feature type="region of interest" description="Disordered" evidence="7">
    <location>
        <begin position="1"/>
        <end position="38"/>
    </location>
</feature>
<evidence type="ECO:0000256" key="3">
    <source>
        <dbReference type="ARBA" id="ARBA00022763"/>
    </source>
</evidence>
<organism evidence="8 9">
    <name type="scientific">Bailinhaonella thermotolerans</name>
    <dbReference type="NCBI Taxonomy" id="1070861"/>
    <lineage>
        <taxon>Bacteria</taxon>
        <taxon>Bacillati</taxon>
        <taxon>Actinomycetota</taxon>
        <taxon>Actinomycetes</taxon>
        <taxon>Streptosporangiales</taxon>
        <taxon>Streptosporangiaceae</taxon>
        <taxon>Bailinhaonella</taxon>
    </lineage>
</organism>
<keyword evidence="3" id="KW-0227">DNA damage</keyword>
<keyword evidence="4" id="KW-0378">Hydrolase</keyword>